<evidence type="ECO:0000313" key="10">
    <source>
        <dbReference type="EMBL" id="OGM55013.1"/>
    </source>
</evidence>
<dbReference type="PANTHER" id="PTHR43766:SF1">
    <property type="entry name" value="TRYPTOPHAN--TRNA LIGASE, MITOCHONDRIAL"/>
    <property type="match status" value="1"/>
</dbReference>
<sequence length="331" mass="37695">MANSKKRVLSGIRATGRLHLGNYLGMVKGMIGLQESKEYEPFFMVADLHAMTTPYDPESLRRNVREVVLDYLAAGLNPEKASVFVQSLVREHVELAYLFSTVVSIARLSHLPTYKEKVKQYPENNTLALLYYPVLMASDILLYKTQALPVGDDQLPHLEIAREIAKKMNEKYGTDFPEPQQMKTEGHYVPSLTGEGKMSKSVEGSYINLTDSLEEIKRKLAKVPTDSGTQRGSIPEIGGVRSLYVFYKLYFPDDFEELFEKPYKSGRIRYDTIKNSLAERIYNELVPIQEKRRVLEAKPEHVDKVLIDGAEKARKIAQLTLEEVKEKMGLK</sequence>
<comment type="caution">
    <text evidence="10">The sequence shown here is derived from an EMBL/GenBank/DDBJ whole genome shotgun (WGS) entry which is preliminary data.</text>
</comment>
<dbReference type="Gene3D" id="3.40.50.620">
    <property type="entry name" value="HUPs"/>
    <property type="match status" value="1"/>
</dbReference>
<evidence type="ECO:0000256" key="8">
    <source>
        <dbReference type="NCBIfam" id="TIGR00233"/>
    </source>
</evidence>
<dbReference type="PANTHER" id="PTHR43766">
    <property type="entry name" value="TRYPTOPHAN--TRNA LIGASE, MITOCHONDRIAL"/>
    <property type="match status" value="1"/>
</dbReference>
<comment type="similarity">
    <text evidence="1 9">Belongs to the class-I aminoacyl-tRNA synthetase family.</text>
</comment>
<dbReference type="PRINTS" id="PR01039">
    <property type="entry name" value="TRNASYNTHTRP"/>
</dbReference>
<evidence type="ECO:0000256" key="4">
    <source>
        <dbReference type="ARBA" id="ARBA00022741"/>
    </source>
</evidence>
<evidence type="ECO:0000256" key="9">
    <source>
        <dbReference type="RuleBase" id="RU363036"/>
    </source>
</evidence>
<keyword evidence="5 9" id="KW-0067">ATP-binding</keyword>
<dbReference type="Proteomes" id="UP000178603">
    <property type="component" value="Unassembled WGS sequence"/>
</dbReference>
<organism evidence="10 11">
    <name type="scientific">Candidatus Woesebacteria bacterium RIFCSPHIGHO2_12_FULL_41_24</name>
    <dbReference type="NCBI Taxonomy" id="1802510"/>
    <lineage>
        <taxon>Bacteria</taxon>
        <taxon>Candidatus Woeseibacteriota</taxon>
    </lineage>
</organism>
<dbReference type="Gene3D" id="1.10.240.10">
    <property type="entry name" value="Tyrosyl-Transfer RNA Synthetase"/>
    <property type="match status" value="1"/>
</dbReference>
<dbReference type="InterPro" id="IPR002305">
    <property type="entry name" value="aa-tRNA-synth_Ic"/>
</dbReference>
<protein>
    <recommendedName>
        <fullName evidence="2 8">Tryptophan--tRNA ligase</fullName>
        <ecNumber evidence="2 8">6.1.1.2</ecNumber>
    </recommendedName>
</protein>
<keyword evidence="7 9" id="KW-0030">Aminoacyl-tRNA synthetase</keyword>
<dbReference type="EC" id="6.1.1.2" evidence="2 8"/>
<evidence type="ECO:0000256" key="6">
    <source>
        <dbReference type="ARBA" id="ARBA00022917"/>
    </source>
</evidence>
<reference evidence="10 11" key="1">
    <citation type="journal article" date="2016" name="Nat. Commun.">
        <title>Thousands of microbial genomes shed light on interconnected biogeochemical processes in an aquifer system.</title>
        <authorList>
            <person name="Anantharaman K."/>
            <person name="Brown C.T."/>
            <person name="Hug L.A."/>
            <person name="Sharon I."/>
            <person name="Castelle C.J."/>
            <person name="Probst A.J."/>
            <person name="Thomas B.C."/>
            <person name="Singh A."/>
            <person name="Wilkins M.J."/>
            <person name="Karaoz U."/>
            <person name="Brodie E.L."/>
            <person name="Williams K.H."/>
            <person name="Hubbard S.S."/>
            <person name="Banfield J.F."/>
        </authorList>
    </citation>
    <scope>NUCLEOTIDE SEQUENCE [LARGE SCALE GENOMIC DNA]</scope>
</reference>
<dbReference type="InterPro" id="IPR014729">
    <property type="entry name" value="Rossmann-like_a/b/a_fold"/>
</dbReference>
<dbReference type="EMBL" id="MGGW01000006">
    <property type="protein sequence ID" value="OGM55013.1"/>
    <property type="molecule type" value="Genomic_DNA"/>
</dbReference>
<name>A0A1F8ATD0_9BACT</name>
<dbReference type="SUPFAM" id="SSF52374">
    <property type="entry name" value="Nucleotidylyl transferase"/>
    <property type="match status" value="1"/>
</dbReference>
<dbReference type="GO" id="GO:0005524">
    <property type="term" value="F:ATP binding"/>
    <property type="evidence" value="ECO:0007669"/>
    <property type="project" value="UniProtKB-KW"/>
</dbReference>
<dbReference type="GO" id="GO:0005829">
    <property type="term" value="C:cytosol"/>
    <property type="evidence" value="ECO:0007669"/>
    <property type="project" value="TreeGrafter"/>
</dbReference>
<evidence type="ECO:0000313" key="11">
    <source>
        <dbReference type="Proteomes" id="UP000178603"/>
    </source>
</evidence>
<accession>A0A1F8ATD0</accession>
<dbReference type="Pfam" id="PF00579">
    <property type="entry name" value="tRNA-synt_1b"/>
    <property type="match status" value="1"/>
</dbReference>
<gene>
    <name evidence="10" type="ORF">A3E44_04635</name>
</gene>
<keyword evidence="3 9" id="KW-0436">Ligase</keyword>
<dbReference type="AlphaFoldDB" id="A0A1F8ATD0"/>
<dbReference type="CDD" id="cd00806">
    <property type="entry name" value="TrpRS_core"/>
    <property type="match status" value="1"/>
</dbReference>
<dbReference type="GO" id="GO:0006436">
    <property type="term" value="P:tryptophanyl-tRNA aminoacylation"/>
    <property type="evidence" value="ECO:0007669"/>
    <property type="project" value="UniProtKB-UniRule"/>
</dbReference>
<keyword evidence="6 9" id="KW-0648">Protein biosynthesis</keyword>
<proteinExistence type="inferred from homology"/>
<keyword evidence="4 9" id="KW-0547">Nucleotide-binding</keyword>
<evidence type="ECO:0000256" key="2">
    <source>
        <dbReference type="ARBA" id="ARBA00013161"/>
    </source>
</evidence>
<dbReference type="InterPro" id="IPR002306">
    <property type="entry name" value="Trp-tRNA-ligase"/>
</dbReference>
<evidence type="ECO:0000256" key="1">
    <source>
        <dbReference type="ARBA" id="ARBA00005594"/>
    </source>
</evidence>
<evidence type="ECO:0000256" key="5">
    <source>
        <dbReference type="ARBA" id="ARBA00022840"/>
    </source>
</evidence>
<dbReference type="GO" id="GO:0004830">
    <property type="term" value="F:tryptophan-tRNA ligase activity"/>
    <property type="evidence" value="ECO:0007669"/>
    <property type="project" value="UniProtKB-UniRule"/>
</dbReference>
<evidence type="ECO:0000256" key="7">
    <source>
        <dbReference type="ARBA" id="ARBA00023146"/>
    </source>
</evidence>
<dbReference type="NCBIfam" id="TIGR00233">
    <property type="entry name" value="trpS"/>
    <property type="match status" value="1"/>
</dbReference>
<evidence type="ECO:0000256" key="3">
    <source>
        <dbReference type="ARBA" id="ARBA00022598"/>
    </source>
</evidence>
<dbReference type="InterPro" id="IPR050203">
    <property type="entry name" value="Trp-tRNA_synthetase"/>
</dbReference>